<dbReference type="Pfam" id="PF00270">
    <property type="entry name" value="DEAD"/>
    <property type="match status" value="1"/>
</dbReference>
<dbReference type="PANTHER" id="PTHR44533:SF4">
    <property type="entry name" value="DEAD_H RNA HELICASE, PUTATIVE-RELATED"/>
    <property type="match status" value="1"/>
</dbReference>
<dbReference type="EMBL" id="JAACNH010000001">
    <property type="protein sequence ID" value="KAG8453849.1"/>
    <property type="molecule type" value="Genomic_DNA"/>
</dbReference>
<keyword evidence="3" id="KW-0347">Helicase</keyword>
<accession>A0A8T2K9M1</accession>
<dbReference type="OrthoDB" id="64767at2759"/>
<keyword evidence="1" id="KW-0547">Nucleotide-binding</keyword>
<evidence type="ECO:0000256" key="2">
    <source>
        <dbReference type="ARBA" id="ARBA00022801"/>
    </source>
</evidence>
<dbReference type="InterPro" id="IPR027417">
    <property type="entry name" value="P-loop_NTPase"/>
</dbReference>
<evidence type="ECO:0000256" key="4">
    <source>
        <dbReference type="ARBA" id="ARBA00022840"/>
    </source>
</evidence>
<dbReference type="InterPro" id="IPR052431">
    <property type="entry name" value="SKI2_subfamily_helicases"/>
</dbReference>
<keyword evidence="4" id="KW-0067">ATP-binding</keyword>
<proteinExistence type="predicted"/>
<evidence type="ECO:0000256" key="3">
    <source>
        <dbReference type="ARBA" id="ARBA00022806"/>
    </source>
</evidence>
<evidence type="ECO:0000259" key="5">
    <source>
        <dbReference type="PROSITE" id="PS51192"/>
    </source>
</evidence>
<dbReference type="PROSITE" id="PS51192">
    <property type="entry name" value="HELICASE_ATP_BIND_1"/>
    <property type="match status" value="1"/>
</dbReference>
<dbReference type="InterPro" id="IPR011545">
    <property type="entry name" value="DEAD/DEAH_box_helicase_dom"/>
</dbReference>
<dbReference type="Pfam" id="PF26167">
    <property type="entry name" value="TPR_DDX60"/>
    <property type="match status" value="1"/>
</dbReference>
<keyword evidence="7" id="KW-1185">Reference proteome</keyword>
<dbReference type="Pfam" id="PF23002">
    <property type="entry name" value="PIN-like_DDX60"/>
    <property type="match status" value="1"/>
</dbReference>
<dbReference type="FunFam" id="3.40.50.300:FF:001039">
    <property type="entry name" value="ATP-dependent RNA helicase DDX60"/>
    <property type="match status" value="1"/>
</dbReference>
<gene>
    <name evidence="6" type="ORF">GDO86_000465</name>
</gene>
<evidence type="ECO:0000256" key="1">
    <source>
        <dbReference type="ARBA" id="ARBA00022741"/>
    </source>
</evidence>
<feature type="domain" description="Helicase ATP-binding" evidence="5">
    <location>
        <begin position="718"/>
        <end position="837"/>
    </location>
</feature>
<dbReference type="GO" id="GO:0004386">
    <property type="term" value="F:helicase activity"/>
    <property type="evidence" value="ECO:0007669"/>
    <property type="project" value="UniProtKB-KW"/>
</dbReference>
<dbReference type="GO" id="GO:0005524">
    <property type="term" value="F:ATP binding"/>
    <property type="evidence" value="ECO:0007669"/>
    <property type="project" value="UniProtKB-KW"/>
</dbReference>
<name>A0A8T2K9M1_9PIPI</name>
<dbReference type="GO" id="GO:0005737">
    <property type="term" value="C:cytoplasm"/>
    <property type="evidence" value="ECO:0007669"/>
    <property type="project" value="TreeGrafter"/>
</dbReference>
<reference evidence="6" key="1">
    <citation type="thesis" date="2020" institute="ProQuest LLC" country="789 East Eisenhower Parkway, Ann Arbor, MI, USA">
        <title>Comparative Genomics and Chromosome Evolution.</title>
        <authorList>
            <person name="Mudd A.B."/>
        </authorList>
    </citation>
    <scope>NUCLEOTIDE SEQUENCE</scope>
    <source>
        <strain evidence="6">Female2</strain>
        <tissue evidence="6">Blood</tissue>
    </source>
</reference>
<dbReference type="PANTHER" id="PTHR44533">
    <property type="entry name" value="DEAD/H RNA HELICASE, PUTATIVE-RELATED"/>
    <property type="match status" value="1"/>
</dbReference>
<dbReference type="SMART" id="SM00487">
    <property type="entry name" value="DEXDc"/>
    <property type="match status" value="1"/>
</dbReference>
<dbReference type="GO" id="GO:0016787">
    <property type="term" value="F:hydrolase activity"/>
    <property type="evidence" value="ECO:0007669"/>
    <property type="project" value="UniProtKB-KW"/>
</dbReference>
<protein>
    <recommendedName>
        <fullName evidence="5">Helicase ATP-binding domain-containing protein</fullName>
    </recommendedName>
</protein>
<dbReference type="Proteomes" id="UP000812440">
    <property type="component" value="Chromosome 1"/>
</dbReference>
<keyword evidence="2" id="KW-0378">Hydrolase</keyword>
<dbReference type="Gene3D" id="3.40.50.300">
    <property type="entry name" value="P-loop containing nucleotide triphosphate hydrolases"/>
    <property type="match status" value="1"/>
</dbReference>
<comment type="caution">
    <text evidence="6">The sequence shown here is derived from an EMBL/GenBank/DDBJ whole genome shotgun (WGS) entry which is preliminary data.</text>
</comment>
<evidence type="ECO:0000313" key="6">
    <source>
        <dbReference type="EMBL" id="KAG8453849.1"/>
    </source>
</evidence>
<dbReference type="GO" id="GO:0003676">
    <property type="term" value="F:nucleic acid binding"/>
    <property type="evidence" value="ECO:0007669"/>
    <property type="project" value="InterPro"/>
</dbReference>
<evidence type="ECO:0000313" key="7">
    <source>
        <dbReference type="Proteomes" id="UP000812440"/>
    </source>
</evidence>
<dbReference type="InterPro" id="IPR014001">
    <property type="entry name" value="Helicase_ATP-bd"/>
</dbReference>
<sequence length="1046" mass="119117">MTFGFLGVGKASLLHDYVESEFFLIDGDSLLITCVLDQSLKAGQNLHFFYLVESYLLKLTKKGAKYAVIFFEHANNFYASRPDIMSLRSQLKLHLGKNTDIVVHSFLTFKSSEWRTFLIDQHPYFLMVCDEGISVPQTYFFILLIISALGNKLDVVLTSGQRFDELRLYGYHVSASFSHSMYIKQNNRLMLTVLNELFEFSAKSYEGCLQDLQLRNTKKEIEKNIKILYEKWDKAADIRSIVCVLSCSAVLGIYIEKAENRFSDFMDDSDFTMDEAADLCKLYCLSVAVLLLLPLSQRIKLRSINATWNKPALSCLKMGFADTTDWNINWKHITDISDSVLLKNIAYYCEEEKNAGHKSTFGKEIEEEYTFLWETILQIIPESKMTQSCELRTTSRQFLLKGSSITGLIRAKSDIAEEYAGNILDELPLLNSAEIASEKKGKPFDELLHWHSGRPLSDDYERTKSNYGVVKDARALKQYQKLQNFHHFAGKSLTSSASKTIVVQQDVPEKKTAAEKVIVKKKKSQATKKEKIIEENQKRISAKEENKEAVQWKTIAASIQKEIKEDFFPGIKKLDLFITSTHTHTVRYLAEMKALQCSFEVWVEHCGIRGEKKNLDIAVETMKRIQKLLNNYQDMLTKEDQQTIAKYLSYLGFENLAMSLASSKTNYDDDKKIKCTVGIGAARFQLQHMGPYLLRDDRTDPDVRVPHFIPDTWQRKLLDVVDNNESAVIVAPTSSGKTYASYYCMEKVLSQGHEGVVVYVSPTKALVNQIVTTVNSQFNKALPNGVALCGVFTRDYRTDALNCQILVTVPQCLEILLLSPHRQAWVKKIKYVIFDEVFLEGLPEEFASAVKDYNNKIATIFGHYLLAVSHLANMKEEYKLPLSQIDFAGEEYKDSKMINHLMNCTKRRSAVSPFACLSGNTDHDLFHSENVSSIFLQTVKTSDAHIPLLHLERSDASGRKLSLNAYALDFFKHGSLDAVEKENGIHGGTAYYLLKDFSLVIASISVSLREICEDENDPVVLAFEQLNTMYKEKLNVAFPSYRKMFT</sequence>
<dbReference type="SUPFAM" id="SSF52540">
    <property type="entry name" value="P-loop containing nucleoside triphosphate hydrolases"/>
    <property type="match status" value="1"/>
</dbReference>
<dbReference type="InterPro" id="IPR055124">
    <property type="entry name" value="PIN-like_DDX60"/>
</dbReference>
<dbReference type="AlphaFoldDB" id="A0A8T2K9M1"/>
<organism evidence="6 7">
    <name type="scientific">Hymenochirus boettgeri</name>
    <name type="common">Congo dwarf clawed frog</name>
    <dbReference type="NCBI Taxonomy" id="247094"/>
    <lineage>
        <taxon>Eukaryota</taxon>
        <taxon>Metazoa</taxon>
        <taxon>Chordata</taxon>
        <taxon>Craniata</taxon>
        <taxon>Vertebrata</taxon>
        <taxon>Euteleostomi</taxon>
        <taxon>Amphibia</taxon>
        <taxon>Batrachia</taxon>
        <taxon>Anura</taxon>
        <taxon>Pipoidea</taxon>
        <taxon>Pipidae</taxon>
        <taxon>Pipinae</taxon>
        <taxon>Hymenochirus</taxon>
    </lineage>
</organism>